<comment type="subcellular location">
    <subcellularLocation>
        <location evidence="1">Cell membrane</location>
        <topology evidence="1">Multi-pass membrane protein</topology>
    </subcellularLocation>
</comment>
<dbReference type="SUPFAM" id="SSF81321">
    <property type="entry name" value="Family A G protein-coupled receptor-like"/>
    <property type="match status" value="1"/>
</dbReference>
<evidence type="ECO:0000256" key="8">
    <source>
        <dbReference type="ARBA" id="ARBA00023180"/>
    </source>
</evidence>
<feature type="transmembrane region" description="Helical" evidence="10">
    <location>
        <begin position="102"/>
        <end position="124"/>
    </location>
</feature>
<accession>A0A9W9Y842</accession>
<evidence type="ECO:0000256" key="9">
    <source>
        <dbReference type="ARBA" id="ARBA00023224"/>
    </source>
</evidence>
<feature type="domain" description="G-protein coupled receptors family 1 profile" evidence="11">
    <location>
        <begin position="39"/>
        <end position="267"/>
    </location>
</feature>
<dbReference type="GO" id="GO:0005886">
    <property type="term" value="C:plasma membrane"/>
    <property type="evidence" value="ECO:0007669"/>
    <property type="project" value="UniProtKB-SubCell"/>
</dbReference>
<evidence type="ECO:0000256" key="10">
    <source>
        <dbReference type="SAM" id="Phobius"/>
    </source>
</evidence>
<evidence type="ECO:0000313" key="12">
    <source>
        <dbReference type="EMBL" id="KAJ7322773.1"/>
    </source>
</evidence>
<dbReference type="EMBL" id="MU827819">
    <property type="protein sequence ID" value="KAJ7322773.1"/>
    <property type="molecule type" value="Genomic_DNA"/>
</dbReference>
<sequence>MGNSLRPQLNRTQEVVLSEKANIAWSAIFAMIAVVIVAGNALTIAAFTTRRLVRRRTLFFLVSLAIADMMVGAVAIPLYIYLCFQTGSQKGAVHHIYEAVDILSGLASVFTLAMISVERLFAIGWPLLHRILRKRVYFVFIGLAWFSALTISMINLLYRYKIVPYFATLDIVLTALLTSFVITCSAYVALWIKVRFRNLNGLGREPDRRLAKTLCVVTGVFILTWMPFQSLLYVVHFCLTCPLPSQNAVNFIKFLQYCNSFINTVIYSLRMPEFRKAISEIFN</sequence>
<dbReference type="Gene3D" id="1.20.1070.10">
    <property type="entry name" value="Rhodopsin 7-helix transmembrane proteins"/>
    <property type="match status" value="1"/>
</dbReference>
<evidence type="ECO:0000256" key="3">
    <source>
        <dbReference type="ARBA" id="ARBA00022692"/>
    </source>
</evidence>
<feature type="transmembrane region" description="Helical" evidence="10">
    <location>
        <begin position="136"/>
        <end position="158"/>
    </location>
</feature>
<evidence type="ECO:0000256" key="1">
    <source>
        <dbReference type="ARBA" id="ARBA00004651"/>
    </source>
</evidence>
<proteinExistence type="predicted"/>
<feature type="transmembrane region" description="Helical" evidence="10">
    <location>
        <begin position="213"/>
        <end position="235"/>
    </location>
</feature>
<keyword evidence="2" id="KW-1003">Cell membrane</keyword>
<organism evidence="12 13">
    <name type="scientific">Desmophyllum pertusum</name>
    <dbReference type="NCBI Taxonomy" id="174260"/>
    <lineage>
        <taxon>Eukaryota</taxon>
        <taxon>Metazoa</taxon>
        <taxon>Cnidaria</taxon>
        <taxon>Anthozoa</taxon>
        <taxon>Hexacorallia</taxon>
        <taxon>Scleractinia</taxon>
        <taxon>Caryophylliina</taxon>
        <taxon>Caryophylliidae</taxon>
        <taxon>Desmophyllum</taxon>
    </lineage>
</organism>
<evidence type="ECO:0000256" key="7">
    <source>
        <dbReference type="ARBA" id="ARBA00023170"/>
    </source>
</evidence>
<evidence type="ECO:0000256" key="5">
    <source>
        <dbReference type="ARBA" id="ARBA00023040"/>
    </source>
</evidence>
<feature type="transmembrane region" description="Helical" evidence="10">
    <location>
        <begin position="164"/>
        <end position="192"/>
    </location>
</feature>
<dbReference type="SMART" id="SM01381">
    <property type="entry name" value="7TM_GPCR_Srsx"/>
    <property type="match status" value="1"/>
</dbReference>
<dbReference type="Proteomes" id="UP001163046">
    <property type="component" value="Unassembled WGS sequence"/>
</dbReference>
<gene>
    <name evidence="12" type="ORF">OS493_032956</name>
</gene>
<dbReference type="GO" id="GO:0004930">
    <property type="term" value="F:G protein-coupled receptor activity"/>
    <property type="evidence" value="ECO:0007669"/>
    <property type="project" value="UniProtKB-KW"/>
</dbReference>
<reference evidence="12" key="1">
    <citation type="submission" date="2023-01" db="EMBL/GenBank/DDBJ databases">
        <title>Genome assembly of the deep-sea coral Lophelia pertusa.</title>
        <authorList>
            <person name="Herrera S."/>
            <person name="Cordes E."/>
        </authorList>
    </citation>
    <scope>NUCLEOTIDE SEQUENCE</scope>
    <source>
        <strain evidence="12">USNM1676648</strain>
        <tissue evidence="12">Polyp</tissue>
    </source>
</reference>
<keyword evidence="5" id="KW-0297">G-protein coupled receptor</keyword>
<keyword evidence="6 10" id="KW-0472">Membrane</keyword>
<keyword evidence="3 10" id="KW-0812">Transmembrane</keyword>
<evidence type="ECO:0000256" key="6">
    <source>
        <dbReference type="ARBA" id="ARBA00023136"/>
    </source>
</evidence>
<evidence type="ECO:0000259" key="11">
    <source>
        <dbReference type="PROSITE" id="PS50262"/>
    </source>
</evidence>
<keyword evidence="4 10" id="KW-1133">Transmembrane helix</keyword>
<dbReference type="AlphaFoldDB" id="A0A9W9Y842"/>
<dbReference type="InterPro" id="IPR017452">
    <property type="entry name" value="GPCR_Rhodpsn_7TM"/>
</dbReference>
<dbReference type="PRINTS" id="PR00237">
    <property type="entry name" value="GPCRRHODOPSN"/>
</dbReference>
<dbReference type="PROSITE" id="PS50262">
    <property type="entry name" value="G_PROTEIN_RECEP_F1_2"/>
    <property type="match status" value="1"/>
</dbReference>
<dbReference type="Pfam" id="PF00001">
    <property type="entry name" value="7tm_1"/>
    <property type="match status" value="1"/>
</dbReference>
<evidence type="ECO:0000256" key="2">
    <source>
        <dbReference type="ARBA" id="ARBA00022475"/>
    </source>
</evidence>
<keyword evidence="13" id="KW-1185">Reference proteome</keyword>
<dbReference type="InterPro" id="IPR000276">
    <property type="entry name" value="GPCR_Rhodpsn"/>
</dbReference>
<dbReference type="OrthoDB" id="5982623at2759"/>
<feature type="non-terminal residue" evidence="12">
    <location>
        <position position="283"/>
    </location>
</feature>
<dbReference type="PANTHER" id="PTHR24246">
    <property type="entry name" value="OLFACTORY RECEPTOR AND ADENOSINE RECEPTOR"/>
    <property type="match status" value="1"/>
</dbReference>
<keyword evidence="9" id="KW-0807">Transducer</keyword>
<evidence type="ECO:0000313" key="13">
    <source>
        <dbReference type="Proteomes" id="UP001163046"/>
    </source>
</evidence>
<protein>
    <recommendedName>
        <fullName evidence="11">G-protein coupled receptors family 1 profile domain-containing protein</fullName>
    </recommendedName>
</protein>
<keyword evidence="7" id="KW-0675">Receptor</keyword>
<evidence type="ECO:0000256" key="4">
    <source>
        <dbReference type="ARBA" id="ARBA00022989"/>
    </source>
</evidence>
<comment type="caution">
    <text evidence="12">The sequence shown here is derived from an EMBL/GenBank/DDBJ whole genome shotgun (WGS) entry which is preliminary data.</text>
</comment>
<feature type="transmembrane region" description="Helical" evidence="10">
    <location>
        <begin position="59"/>
        <end position="82"/>
    </location>
</feature>
<keyword evidence="8" id="KW-0325">Glycoprotein</keyword>
<name>A0A9W9Y842_9CNID</name>
<dbReference type="PANTHER" id="PTHR24246:SF27">
    <property type="entry name" value="ADENOSINE RECEPTOR, ISOFORM A"/>
    <property type="match status" value="1"/>
</dbReference>
<feature type="transmembrane region" description="Helical" evidence="10">
    <location>
        <begin position="23"/>
        <end position="47"/>
    </location>
</feature>